<dbReference type="Proteomes" id="UP000587527">
    <property type="component" value="Unassembled WGS sequence"/>
</dbReference>
<reference evidence="2 3" key="1">
    <citation type="submission" date="2020-08" db="EMBL/GenBank/DDBJ databases">
        <title>Sequencing the genomes of 1000 actinobacteria strains.</title>
        <authorList>
            <person name="Klenk H.-P."/>
        </authorList>
    </citation>
    <scope>NUCLEOTIDE SEQUENCE [LARGE SCALE GENOMIC DNA]</scope>
    <source>
        <strain evidence="2 3">DSM 45362</strain>
    </source>
</reference>
<evidence type="ECO:0000313" key="2">
    <source>
        <dbReference type="EMBL" id="MBB5870956.1"/>
    </source>
</evidence>
<comment type="caution">
    <text evidence="2">The sequence shown here is derived from an EMBL/GenBank/DDBJ whole genome shotgun (WGS) entry which is preliminary data.</text>
</comment>
<feature type="transmembrane region" description="Helical" evidence="1">
    <location>
        <begin position="21"/>
        <end position="43"/>
    </location>
</feature>
<name>A0A841BU43_9ACTN</name>
<keyword evidence="1" id="KW-1133">Transmembrane helix</keyword>
<evidence type="ECO:0000256" key="1">
    <source>
        <dbReference type="SAM" id="Phobius"/>
    </source>
</evidence>
<accession>A0A841BU43</accession>
<keyword evidence="1" id="KW-0472">Membrane</keyword>
<protein>
    <submittedName>
        <fullName evidence="2">Flp pilus assembly pilin Flp</fullName>
    </submittedName>
</protein>
<proteinExistence type="predicted"/>
<sequence>MRTLLAGTYGVVRRDDRGVTGAEYGLIAAVIITMIVGLVWLYAAQVAELFGQYQIPE</sequence>
<keyword evidence="1" id="KW-0812">Transmembrane</keyword>
<gene>
    <name evidence="2" type="ORF">F4553_004335</name>
</gene>
<organism evidence="2 3">
    <name type="scientific">Allocatelliglobosispora scoriae</name>
    <dbReference type="NCBI Taxonomy" id="643052"/>
    <lineage>
        <taxon>Bacteria</taxon>
        <taxon>Bacillati</taxon>
        <taxon>Actinomycetota</taxon>
        <taxon>Actinomycetes</taxon>
        <taxon>Micromonosporales</taxon>
        <taxon>Micromonosporaceae</taxon>
        <taxon>Allocatelliglobosispora</taxon>
    </lineage>
</organism>
<dbReference type="RefSeq" id="WP_184838692.1">
    <property type="nucleotide sequence ID" value="NZ_JACHMN010000002.1"/>
</dbReference>
<evidence type="ECO:0000313" key="3">
    <source>
        <dbReference type="Proteomes" id="UP000587527"/>
    </source>
</evidence>
<dbReference type="EMBL" id="JACHMN010000002">
    <property type="protein sequence ID" value="MBB5870956.1"/>
    <property type="molecule type" value="Genomic_DNA"/>
</dbReference>
<keyword evidence="3" id="KW-1185">Reference proteome</keyword>
<dbReference type="AlphaFoldDB" id="A0A841BU43"/>